<dbReference type="GeneID" id="60750439"/>
<organism evidence="2 3">
    <name type="scientific">Gordonia paraffinivorans</name>
    <dbReference type="NCBI Taxonomy" id="175628"/>
    <lineage>
        <taxon>Bacteria</taxon>
        <taxon>Bacillati</taxon>
        <taxon>Actinomycetota</taxon>
        <taxon>Actinomycetes</taxon>
        <taxon>Mycobacteriales</taxon>
        <taxon>Gordoniaceae</taxon>
        <taxon>Gordonia</taxon>
    </lineage>
</organism>
<reference evidence="2 3" key="1">
    <citation type="submission" date="2019-02" db="EMBL/GenBank/DDBJ databases">
        <authorList>
            <consortium name="Pathogen Informatics"/>
        </authorList>
    </citation>
    <scope>NUCLEOTIDE SEQUENCE [LARGE SCALE GENOMIC DNA]</scope>
    <source>
        <strain evidence="2 3">3012STDY6756503</strain>
    </source>
</reference>
<name>A0ABD7V3I2_9ACTN</name>
<proteinExistence type="predicted"/>
<accession>A0ABD7V3I2</accession>
<evidence type="ECO:0000256" key="1">
    <source>
        <dbReference type="SAM" id="MobiDB-lite"/>
    </source>
</evidence>
<comment type="caution">
    <text evidence="2">The sequence shown here is derived from an EMBL/GenBank/DDBJ whole genome shotgun (WGS) entry which is preliminary data.</text>
</comment>
<dbReference type="EMBL" id="CAACYD010000006">
    <property type="protein sequence ID" value="VFA88884.1"/>
    <property type="molecule type" value="Genomic_DNA"/>
</dbReference>
<dbReference type="Proteomes" id="UP000360750">
    <property type="component" value="Unassembled WGS sequence"/>
</dbReference>
<evidence type="ECO:0000313" key="3">
    <source>
        <dbReference type="Proteomes" id="UP000360750"/>
    </source>
</evidence>
<sequence length="101" mass="10323">MTLVWSAPSTAGKADATNSTSWRATRDLPGYTRNTYTTLEDAKAGSDTVIDCYGISSNPGENNLPGRVNVDSISFNGCTTDFKATGGGGGGGGSLENVLPS</sequence>
<protein>
    <submittedName>
        <fullName evidence="2">Uncharacterized protein</fullName>
    </submittedName>
</protein>
<dbReference type="AlphaFoldDB" id="A0ABD7V3I2"/>
<evidence type="ECO:0000313" key="2">
    <source>
        <dbReference type="EMBL" id="VFA88884.1"/>
    </source>
</evidence>
<feature type="region of interest" description="Disordered" evidence="1">
    <location>
        <begin position="1"/>
        <end position="21"/>
    </location>
</feature>
<gene>
    <name evidence="2" type="ORF">NCTC8139_02440</name>
</gene>
<dbReference type="RefSeq" id="WP_006901903.1">
    <property type="nucleotide sequence ID" value="NZ_CAACYD010000006.1"/>
</dbReference>